<keyword evidence="4" id="KW-1185">Reference proteome</keyword>
<dbReference type="InterPro" id="IPR001763">
    <property type="entry name" value="Rhodanese-like_dom"/>
</dbReference>
<feature type="transmembrane region" description="Helical" evidence="1">
    <location>
        <begin position="12"/>
        <end position="30"/>
    </location>
</feature>
<dbReference type="Pfam" id="PF00581">
    <property type="entry name" value="Rhodanese"/>
    <property type="match status" value="1"/>
</dbReference>
<feature type="domain" description="Rhodanese" evidence="2">
    <location>
        <begin position="50"/>
        <end position="141"/>
    </location>
</feature>
<dbReference type="SUPFAM" id="SSF52821">
    <property type="entry name" value="Rhodanese/Cell cycle control phosphatase"/>
    <property type="match status" value="1"/>
</dbReference>
<keyword evidence="3" id="KW-0808">Transferase</keyword>
<dbReference type="Gene3D" id="3.40.250.10">
    <property type="entry name" value="Rhodanese-like domain"/>
    <property type="match status" value="1"/>
</dbReference>
<protein>
    <submittedName>
        <fullName evidence="3">Rhodanese sulfur transferase</fullName>
    </submittedName>
</protein>
<dbReference type="CDD" id="cd00158">
    <property type="entry name" value="RHOD"/>
    <property type="match status" value="1"/>
</dbReference>
<dbReference type="STRING" id="161398.PP2015_558"/>
<dbReference type="SMART" id="SM00450">
    <property type="entry name" value="RHOD"/>
    <property type="match status" value="1"/>
</dbReference>
<organism evidence="3 4">
    <name type="scientific">Pseudoalteromonas phenolica</name>
    <dbReference type="NCBI Taxonomy" id="161398"/>
    <lineage>
        <taxon>Bacteria</taxon>
        <taxon>Pseudomonadati</taxon>
        <taxon>Pseudomonadota</taxon>
        <taxon>Gammaproteobacteria</taxon>
        <taxon>Alteromonadales</taxon>
        <taxon>Pseudoalteromonadaceae</taxon>
        <taxon>Pseudoalteromonas</taxon>
    </lineage>
</organism>
<dbReference type="InterPro" id="IPR036873">
    <property type="entry name" value="Rhodanese-like_dom_sf"/>
</dbReference>
<dbReference type="KEGG" id="pphe:PP2015_558"/>
<dbReference type="Proteomes" id="UP000061457">
    <property type="component" value="Chromosome I"/>
</dbReference>
<dbReference type="AlphaFoldDB" id="A0A0S2JYG4"/>
<dbReference type="GO" id="GO:0016740">
    <property type="term" value="F:transferase activity"/>
    <property type="evidence" value="ECO:0007669"/>
    <property type="project" value="UniProtKB-KW"/>
</dbReference>
<dbReference type="InterPro" id="IPR050229">
    <property type="entry name" value="GlpE_sulfurtransferase"/>
</dbReference>
<evidence type="ECO:0000259" key="2">
    <source>
        <dbReference type="PROSITE" id="PS50206"/>
    </source>
</evidence>
<dbReference type="OrthoDB" id="9808735at2"/>
<dbReference type="EMBL" id="CP013187">
    <property type="protein sequence ID" value="ALO41080.1"/>
    <property type="molecule type" value="Genomic_DNA"/>
</dbReference>
<keyword evidence="1" id="KW-0812">Transmembrane</keyword>
<reference evidence="3 4" key="1">
    <citation type="submission" date="2015-11" db="EMBL/GenBank/DDBJ databases">
        <authorList>
            <person name="Zhang Y."/>
            <person name="Guo Z."/>
        </authorList>
    </citation>
    <scope>NUCLEOTIDE SEQUENCE [LARGE SCALE GENOMIC DNA]</scope>
    <source>
        <strain evidence="3 4">KCTC 12086</strain>
    </source>
</reference>
<keyword evidence="1" id="KW-0472">Membrane</keyword>
<accession>A0A0S2JYG4</accession>
<dbReference type="PATRIC" id="fig|161398.10.peg.567"/>
<keyword evidence="1" id="KW-1133">Transmembrane helix</keyword>
<dbReference type="RefSeq" id="WP_058028844.1">
    <property type="nucleotide sequence ID" value="NZ_CP013187.1"/>
</dbReference>
<proteinExistence type="predicted"/>
<evidence type="ECO:0000313" key="3">
    <source>
        <dbReference type="EMBL" id="ALO41080.1"/>
    </source>
</evidence>
<evidence type="ECO:0000313" key="4">
    <source>
        <dbReference type="Proteomes" id="UP000061457"/>
    </source>
</evidence>
<dbReference type="PANTHER" id="PTHR43031:SF18">
    <property type="entry name" value="RHODANESE-RELATED SULFURTRANSFERASES"/>
    <property type="match status" value="1"/>
</dbReference>
<dbReference type="PANTHER" id="PTHR43031">
    <property type="entry name" value="FAD-DEPENDENT OXIDOREDUCTASE"/>
    <property type="match status" value="1"/>
</dbReference>
<evidence type="ECO:0000256" key="1">
    <source>
        <dbReference type="SAM" id="Phobius"/>
    </source>
</evidence>
<sequence length="143" mass="15472">MEQYIEFIGNNAVLSIIWLALVAMIVMSWFKSKFSAIRQINPQQLTLLVNKEEGQVVDIRPAKEFNAGRIAGAVQLSAEKAKQSDFAGLEKFKSKPIILVCTTGMTANGIANNASKAGFEHVYVLSGGMGAWQNANLPVATGK</sequence>
<dbReference type="PROSITE" id="PS50206">
    <property type="entry name" value="RHODANESE_3"/>
    <property type="match status" value="1"/>
</dbReference>
<name>A0A0S2JYG4_9GAMM</name>
<gene>
    <name evidence="3" type="ORF">PP2015_558</name>
</gene>